<accession>A0ACB8DEF7</accession>
<dbReference type="Proteomes" id="UP000821865">
    <property type="component" value="Chromosome 2"/>
</dbReference>
<sequence length="291" mass="32329">MLTCVRLVAIRRGRGKGRVLRRPKSTRRGRTRCSRRRAEPTGTMLRGRALRRCGRRGLRMALQRGTDGGPSSHELALLELVRWHPGALSKPGEPRLVLVVALRWISHCQDDPPLVEAALEALGSLLLRHRAGLRECCFELLMSVFHLLASPAASVRHKALGLTLILLEVDPVCASRELLYLAATGDRLQRLATMVAFRRLLCRGPGQPFDVWLLPMQALYELYLEHAEQTADDVLRTEGCLGLELLEHTCEYVDYVEGSASPDELYARRTVASAGPFSDASCCSASREDVV</sequence>
<dbReference type="EMBL" id="CM023471">
    <property type="protein sequence ID" value="KAH7966415.1"/>
    <property type="molecule type" value="Genomic_DNA"/>
</dbReference>
<proteinExistence type="predicted"/>
<gene>
    <name evidence="1" type="ORF">HPB49_016133</name>
</gene>
<evidence type="ECO:0000313" key="2">
    <source>
        <dbReference type="Proteomes" id="UP000821865"/>
    </source>
</evidence>
<reference evidence="1" key="1">
    <citation type="submission" date="2020-05" db="EMBL/GenBank/DDBJ databases">
        <title>Large-scale comparative analyses of tick genomes elucidate their genetic diversity and vector capacities.</title>
        <authorList>
            <person name="Jia N."/>
            <person name="Wang J."/>
            <person name="Shi W."/>
            <person name="Du L."/>
            <person name="Sun Y."/>
            <person name="Zhan W."/>
            <person name="Jiang J."/>
            <person name="Wang Q."/>
            <person name="Zhang B."/>
            <person name="Ji P."/>
            <person name="Sakyi L.B."/>
            <person name="Cui X."/>
            <person name="Yuan T."/>
            <person name="Jiang B."/>
            <person name="Yang W."/>
            <person name="Lam T.T.-Y."/>
            <person name="Chang Q."/>
            <person name="Ding S."/>
            <person name="Wang X."/>
            <person name="Zhu J."/>
            <person name="Ruan X."/>
            <person name="Zhao L."/>
            <person name="Wei J."/>
            <person name="Que T."/>
            <person name="Du C."/>
            <person name="Cheng J."/>
            <person name="Dai P."/>
            <person name="Han X."/>
            <person name="Huang E."/>
            <person name="Gao Y."/>
            <person name="Liu J."/>
            <person name="Shao H."/>
            <person name="Ye R."/>
            <person name="Li L."/>
            <person name="Wei W."/>
            <person name="Wang X."/>
            <person name="Wang C."/>
            <person name="Yang T."/>
            <person name="Huo Q."/>
            <person name="Li W."/>
            <person name="Guo W."/>
            <person name="Chen H."/>
            <person name="Zhou L."/>
            <person name="Ni X."/>
            <person name="Tian J."/>
            <person name="Zhou Y."/>
            <person name="Sheng Y."/>
            <person name="Liu T."/>
            <person name="Pan Y."/>
            <person name="Xia L."/>
            <person name="Li J."/>
            <person name="Zhao F."/>
            <person name="Cao W."/>
        </authorList>
    </citation>
    <scope>NUCLEOTIDE SEQUENCE</scope>
    <source>
        <strain evidence="1">Dsil-2018</strain>
    </source>
</reference>
<name>A0ACB8DEF7_DERSI</name>
<organism evidence="1 2">
    <name type="scientific">Dermacentor silvarum</name>
    <name type="common">Tick</name>
    <dbReference type="NCBI Taxonomy" id="543639"/>
    <lineage>
        <taxon>Eukaryota</taxon>
        <taxon>Metazoa</taxon>
        <taxon>Ecdysozoa</taxon>
        <taxon>Arthropoda</taxon>
        <taxon>Chelicerata</taxon>
        <taxon>Arachnida</taxon>
        <taxon>Acari</taxon>
        <taxon>Parasitiformes</taxon>
        <taxon>Ixodida</taxon>
        <taxon>Ixodoidea</taxon>
        <taxon>Ixodidae</taxon>
        <taxon>Rhipicephalinae</taxon>
        <taxon>Dermacentor</taxon>
    </lineage>
</organism>
<protein>
    <submittedName>
        <fullName evidence="1">Uncharacterized protein</fullName>
    </submittedName>
</protein>
<comment type="caution">
    <text evidence="1">The sequence shown here is derived from an EMBL/GenBank/DDBJ whole genome shotgun (WGS) entry which is preliminary data.</text>
</comment>
<keyword evidence="2" id="KW-1185">Reference proteome</keyword>
<evidence type="ECO:0000313" key="1">
    <source>
        <dbReference type="EMBL" id="KAH7966415.1"/>
    </source>
</evidence>